<dbReference type="AlphaFoldDB" id="A0A178LVB2"/>
<sequence length="69" mass="7924">MATDDTDEMIAQRRALLRTALQRIVLLRETGPKSAAWHRARVKTMWRLQQQLADDAAASQHAEQTHDRS</sequence>
<comment type="caution">
    <text evidence="1">The sequence shown here is derived from an EMBL/GenBank/DDBJ whole genome shotgun (WGS) entry which is preliminary data.</text>
</comment>
<dbReference type="RefSeq" id="WP_066791094.1">
    <property type="nucleotide sequence ID" value="NZ_LWQS01000103.1"/>
</dbReference>
<reference evidence="1 2" key="1">
    <citation type="submission" date="2016-04" db="EMBL/GenBank/DDBJ databases">
        <title>Chloroflexus islandicus sp. nov., a thermophilic filamentous anoxygenic phototrophic bacterium from geyser Strokkur (Iceland).</title>
        <authorList>
            <person name="Gaisin V.A."/>
            <person name="Kalashnikov A.M."/>
            <person name="Sukhacheva M.V."/>
            <person name="Grouzdev D.S."/>
            <person name="Ivanov T.M."/>
            <person name="Kuznetsov B."/>
            <person name="Gorlenko V.M."/>
        </authorList>
    </citation>
    <scope>NUCLEOTIDE SEQUENCE [LARGE SCALE GENOMIC DNA]</scope>
    <source>
        <strain evidence="2">isl-2</strain>
    </source>
</reference>
<evidence type="ECO:0000313" key="2">
    <source>
        <dbReference type="Proteomes" id="UP000078287"/>
    </source>
</evidence>
<dbReference type="Proteomes" id="UP000078287">
    <property type="component" value="Unassembled WGS sequence"/>
</dbReference>
<dbReference type="STRING" id="1707952.A6A03_04640"/>
<accession>A0A178LVB2</accession>
<keyword evidence="2" id="KW-1185">Reference proteome</keyword>
<proteinExistence type="predicted"/>
<evidence type="ECO:0000313" key="1">
    <source>
        <dbReference type="EMBL" id="OAN38184.1"/>
    </source>
</evidence>
<name>A0A178LVB2_9CHLR</name>
<organism evidence="1 2">
    <name type="scientific">Chloroflexus islandicus</name>
    <dbReference type="NCBI Taxonomy" id="1707952"/>
    <lineage>
        <taxon>Bacteria</taxon>
        <taxon>Bacillati</taxon>
        <taxon>Chloroflexota</taxon>
        <taxon>Chloroflexia</taxon>
        <taxon>Chloroflexales</taxon>
        <taxon>Chloroflexineae</taxon>
        <taxon>Chloroflexaceae</taxon>
        <taxon>Chloroflexus</taxon>
    </lineage>
</organism>
<gene>
    <name evidence="1" type="ORF">A6A03_04640</name>
</gene>
<dbReference type="EMBL" id="LWQS01000103">
    <property type="protein sequence ID" value="OAN38184.1"/>
    <property type="molecule type" value="Genomic_DNA"/>
</dbReference>
<protein>
    <submittedName>
        <fullName evidence="1">Uncharacterized protein</fullName>
    </submittedName>
</protein>